<dbReference type="InterPro" id="IPR024080">
    <property type="entry name" value="Neurolysin/TOP_N"/>
</dbReference>
<evidence type="ECO:0000313" key="11">
    <source>
        <dbReference type="Proteomes" id="UP001500936"/>
    </source>
</evidence>
<comment type="caution">
    <text evidence="10">The sequence shown here is derived from an EMBL/GenBank/DDBJ whole genome shotgun (WGS) entry which is preliminary data.</text>
</comment>
<evidence type="ECO:0000256" key="2">
    <source>
        <dbReference type="ARBA" id="ARBA00022670"/>
    </source>
</evidence>
<keyword evidence="5 7" id="KW-0862">Zinc</keyword>
<sequence length="709" mass="80690">MLSLQKLTSIGLVVAALSPAVQAQPAPDKTKMSENPFLQSYRTPHETVPFDKIKNEHYLPALKIAIEQGKKEVDAIAENPAKPTFENTIVALERAGEQVSKVSSVMFNLNSSETSPELQAIVREASPLLTEYGNDISLNEKLFARVKAVYEQRDKLKLDPESKMLLEKSYKGFARNGANLSPADKEKYREISKELSQLSLKFGENVLNETNEYTLEITDEKDLAGLPDFAREAAKQTAKQKGKEGWVFTLQAPSYLPFMQYAENRDLRKKLFLAYNSRGFQSNKNNNEQTIQRLVQLRYERAKLLGYNTHADYMLEDRMANSNKRVQEFLDEMLGYSKPVAEKQLAELTAYAKSKGFTGDQIENWDYSFYAEKLKKERYDLDDEMLKPYFKLENVLNGAFTVANKLYGITFKENKDIPVYNPEVKAYEVYDENGKFLAVFYGDFHPRPGKRAGAWMNGIRGQEIVNGVNIRPHVLNVCNFTRPTETRPSLLTFNEVTTLFHEFGHGLHGMLANGKYKSLSGTSVAWDFVELPSQVMENWCYEPEALRLFAKHYQTGEVIPQELIDKIRASQNFLAGIANLRQVRLGMVDMYWHSQKPTGESVSDVEKKVDEKTKLFPTAPGVAISTAFSHIFAGGYSSGYYSYKWSEVLDADAFEAFKEKGIFNREVATKFRKNVLEKGGTEKPMELYKKFRGREPSPQAMLRRSGLVL</sequence>
<dbReference type="RefSeq" id="WP_370469298.1">
    <property type="nucleotide sequence ID" value="NZ_BAABHB010000001.1"/>
</dbReference>
<dbReference type="InterPro" id="IPR001567">
    <property type="entry name" value="Pept_M3A_M3B_dom"/>
</dbReference>
<dbReference type="InterPro" id="IPR024079">
    <property type="entry name" value="MetalloPept_cat_dom_sf"/>
</dbReference>
<comment type="similarity">
    <text evidence="1 7">Belongs to the peptidase M3 family.</text>
</comment>
<comment type="cofactor">
    <cofactor evidence="7">
        <name>Zn(2+)</name>
        <dbReference type="ChEBI" id="CHEBI:29105"/>
    </cofactor>
    <text evidence="7">Binds 1 zinc ion.</text>
</comment>
<dbReference type="EMBL" id="BAABHB010000001">
    <property type="protein sequence ID" value="GAA4396377.1"/>
    <property type="molecule type" value="Genomic_DNA"/>
</dbReference>
<evidence type="ECO:0000256" key="1">
    <source>
        <dbReference type="ARBA" id="ARBA00006040"/>
    </source>
</evidence>
<dbReference type="InterPro" id="IPR034005">
    <property type="entry name" value="M3A_DCP"/>
</dbReference>
<evidence type="ECO:0000256" key="3">
    <source>
        <dbReference type="ARBA" id="ARBA00022723"/>
    </source>
</evidence>
<dbReference type="PANTHER" id="PTHR43660:SF1">
    <property type="entry name" value="DIPEPTIDYL CARBOXYPEPTIDASE"/>
    <property type="match status" value="1"/>
</dbReference>
<feature type="signal peptide" evidence="8">
    <location>
        <begin position="1"/>
        <end position="23"/>
    </location>
</feature>
<evidence type="ECO:0000259" key="9">
    <source>
        <dbReference type="Pfam" id="PF01432"/>
    </source>
</evidence>
<keyword evidence="3 7" id="KW-0479">Metal-binding</keyword>
<evidence type="ECO:0000256" key="5">
    <source>
        <dbReference type="ARBA" id="ARBA00022833"/>
    </source>
</evidence>
<keyword evidence="11" id="KW-1185">Reference proteome</keyword>
<organism evidence="10 11">
    <name type="scientific">Nibrella viscosa</name>
    <dbReference type="NCBI Taxonomy" id="1084524"/>
    <lineage>
        <taxon>Bacteria</taxon>
        <taxon>Pseudomonadati</taxon>
        <taxon>Bacteroidota</taxon>
        <taxon>Cytophagia</taxon>
        <taxon>Cytophagales</taxon>
        <taxon>Spirosomataceae</taxon>
        <taxon>Nibrella</taxon>
    </lineage>
</organism>
<dbReference type="Gene3D" id="1.10.1370.10">
    <property type="entry name" value="Neurolysin, domain 3"/>
    <property type="match status" value="1"/>
</dbReference>
<name>A0ABP8JUU4_9BACT</name>
<dbReference type="InterPro" id="IPR024077">
    <property type="entry name" value="Neurolysin/TOP_dom2"/>
</dbReference>
<evidence type="ECO:0000256" key="4">
    <source>
        <dbReference type="ARBA" id="ARBA00022801"/>
    </source>
</evidence>
<feature type="domain" description="Peptidase M3A/M3B catalytic" evidence="9">
    <location>
        <begin position="258"/>
        <end position="706"/>
    </location>
</feature>
<feature type="chain" id="PRO_5047517335" evidence="8">
    <location>
        <begin position="24"/>
        <end position="709"/>
    </location>
</feature>
<keyword evidence="8" id="KW-0732">Signal</keyword>
<dbReference type="Pfam" id="PF01432">
    <property type="entry name" value="Peptidase_M3"/>
    <property type="match status" value="1"/>
</dbReference>
<reference evidence="11" key="1">
    <citation type="journal article" date="2019" name="Int. J. Syst. Evol. Microbiol.">
        <title>The Global Catalogue of Microorganisms (GCM) 10K type strain sequencing project: providing services to taxonomists for standard genome sequencing and annotation.</title>
        <authorList>
            <consortium name="The Broad Institute Genomics Platform"/>
            <consortium name="The Broad Institute Genome Sequencing Center for Infectious Disease"/>
            <person name="Wu L."/>
            <person name="Ma J."/>
        </authorList>
    </citation>
    <scope>NUCLEOTIDE SEQUENCE [LARGE SCALE GENOMIC DNA]</scope>
    <source>
        <strain evidence="11">JCM 17925</strain>
    </source>
</reference>
<keyword evidence="4 7" id="KW-0378">Hydrolase</keyword>
<keyword evidence="6 7" id="KW-0482">Metalloprotease</keyword>
<dbReference type="PANTHER" id="PTHR43660">
    <property type="entry name" value="DIPEPTIDYL CARBOXYPEPTIDASE"/>
    <property type="match status" value="1"/>
</dbReference>
<evidence type="ECO:0000256" key="7">
    <source>
        <dbReference type="RuleBase" id="RU003435"/>
    </source>
</evidence>
<dbReference type="CDD" id="cd06456">
    <property type="entry name" value="M3A_DCP"/>
    <property type="match status" value="1"/>
</dbReference>
<gene>
    <name evidence="10" type="ORF">GCM10023187_04450</name>
</gene>
<keyword evidence="2 7" id="KW-0645">Protease</keyword>
<proteinExistence type="inferred from homology"/>
<protein>
    <submittedName>
        <fullName evidence="10">M3 family metallopeptidase</fullName>
    </submittedName>
</protein>
<dbReference type="SUPFAM" id="SSF55486">
    <property type="entry name" value="Metalloproteases ('zincins'), catalytic domain"/>
    <property type="match status" value="1"/>
</dbReference>
<dbReference type="InterPro" id="IPR045090">
    <property type="entry name" value="Pept_M3A_M3B"/>
</dbReference>
<evidence type="ECO:0000256" key="8">
    <source>
        <dbReference type="SAM" id="SignalP"/>
    </source>
</evidence>
<dbReference type="Gene3D" id="3.40.390.10">
    <property type="entry name" value="Collagenase (Catalytic Domain)"/>
    <property type="match status" value="1"/>
</dbReference>
<evidence type="ECO:0000256" key="6">
    <source>
        <dbReference type="ARBA" id="ARBA00023049"/>
    </source>
</evidence>
<dbReference type="Gene3D" id="1.20.1050.40">
    <property type="entry name" value="Endopeptidase. Chain P, domain 1"/>
    <property type="match status" value="1"/>
</dbReference>
<accession>A0ABP8JUU4</accession>
<dbReference type="Proteomes" id="UP001500936">
    <property type="component" value="Unassembled WGS sequence"/>
</dbReference>
<evidence type="ECO:0000313" key="10">
    <source>
        <dbReference type="EMBL" id="GAA4396377.1"/>
    </source>
</evidence>